<dbReference type="EMBL" id="JADEWZ010000006">
    <property type="protein sequence ID" value="MBE9115326.1"/>
    <property type="molecule type" value="Genomic_DNA"/>
</dbReference>
<dbReference type="Pfam" id="PF11375">
    <property type="entry name" value="DUF3177"/>
    <property type="match status" value="1"/>
</dbReference>
<evidence type="ECO:0000313" key="3">
    <source>
        <dbReference type="Proteomes" id="UP000654482"/>
    </source>
</evidence>
<keyword evidence="3" id="KW-1185">Reference proteome</keyword>
<proteinExistence type="predicted"/>
<organism evidence="2 3">
    <name type="scientific">Lusitaniella coriacea LEGE 07157</name>
    <dbReference type="NCBI Taxonomy" id="945747"/>
    <lineage>
        <taxon>Bacteria</taxon>
        <taxon>Bacillati</taxon>
        <taxon>Cyanobacteriota</taxon>
        <taxon>Cyanophyceae</taxon>
        <taxon>Spirulinales</taxon>
        <taxon>Lusitaniellaceae</taxon>
        <taxon>Lusitaniella</taxon>
    </lineage>
</organism>
<feature type="transmembrane region" description="Helical" evidence="1">
    <location>
        <begin position="68"/>
        <end position="87"/>
    </location>
</feature>
<name>A0A8J7DU81_9CYAN</name>
<feature type="transmembrane region" description="Helical" evidence="1">
    <location>
        <begin position="159"/>
        <end position="184"/>
    </location>
</feature>
<evidence type="ECO:0000256" key="1">
    <source>
        <dbReference type="SAM" id="Phobius"/>
    </source>
</evidence>
<evidence type="ECO:0000313" key="2">
    <source>
        <dbReference type="EMBL" id="MBE9115326.1"/>
    </source>
</evidence>
<dbReference type="AlphaFoldDB" id="A0A8J7DU81"/>
<feature type="transmembrane region" description="Helical" evidence="1">
    <location>
        <begin position="46"/>
        <end position="62"/>
    </location>
</feature>
<reference evidence="2" key="1">
    <citation type="submission" date="2020-10" db="EMBL/GenBank/DDBJ databases">
        <authorList>
            <person name="Castelo-Branco R."/>
            <person name="Eusebio N."/>
            <person name="Adriana R."/>
            <person name="Vieira A."/>
            <person name="Brugerolle De Fraissinette N."/>
            <person name="Rezende De Castro R."/>
            <person name="Schneider M.P."/>
            <person name="Vasconcelos V."/>
            <person name="Leao P.N."/>
        </authorList>
    </citation>
    <scope>NUCLEOTIDE SEQUENCE</scope>
    <source>
        <strain evidence="2">LEGE 07157</strain>
    </source>
</reference>
<keyword evidence="1" id="KW-0812">Transmembrane</keyword>
<feature type="transmembrane region" description="Helical" evidence="1">
    <location>
        <begin position="14"/>
        <end position="34"/>
    </location>
</feature>
<dbReference type="RefSeq" id="WP_194028419.1">
    <property type="nucleotide sequence ID" value="NZ_JADEWZ010000006.1"/>
</dbReference>
<protein>
    <submittedName>
        <fullName evidence="2">DUF3177 family protein</fullName>
    </submittedName>
</protein>
<sequence>MDDGMFRPLVWMDYWLAIVFTVLLPLVVTVWAIIKRSEAISRLMIIYWRVASLLMITIYLMIPSWEIAFATGFAARILIPLSLWFWVDLNEEIDDRPPDALKLVTTAWRWAISIYCAIGLVTLVPFLHCAFSLDNACKIWSEAPWLYKQFIHRNATVGFVGFLGASGLCVYVVYLGYFLLIRLWKQGRSAMER</sequence>
<gene>
    <name evidence="2" type="ORF">IQ249_05375</name>
</gene>
<comment type="caution">
    <text evidence="2">The sequence shown here is derived from an EMBL/GenBank/DDBJ whole genome shotgun (WGS) entry which is preliminary data.</text>
</comment>
<accession>A0A8J7DU81</accession>
<dbReference type="InterPro" id="IPR021515">
    <property type="entry name" value="DUF3177"/>
</dbReference>
<keyword evidence="1" id="KW-1133">Transmembrane helix</keyword>
<feature type="transmembrane region" description="Helical" evidence="1">
    <location>
        <begin position="107"/>
        <end position="127"/>
    </location>
</feature>
<keyword evidence="1" id="KW-0472">Membrane</keyword>
<dbReference type="Proteomes" id="UP000654482">
    <property type="component" value="Unassembled WGS sequence"/>
</dbReference>